<dbReference type="PANTHER" id="PTHR15486:SF0">
    <property type="entry name" value="GLYCEROL-3-PHOSPHATE ACYLTRANSFERASE 1"/>
    <property type="match status" value="1"/>
</dbReference>
<dbReference type="SMART" id="SM00563">
    <property type="entry name" value="PlsC"/>
    <property type="match status" value="1"/>
</dbReference>
<sequence length="369" mass="41568">MKVKDVELVGRTVLVKFYLENLNLEIYELVSGGKKEVGTRVMVLTSVPRVMVEGFCKEYLSVDKVVGTELHSVGGYFSGFVATSGVVMKHEGVKEWFGDENKPDIGFQSCVLNQSKDFYVMSNEDMKTSSRTKMPREKHPKPLVFHDGRLAFLPTPLALWTMILWFPFGILLAIIRLCVGVFLPYKVSIFVGGLTGVKIRVNECDYSWKKKTKEGKGSGVLFVCTHRTLLDPVILTMIVNKPLTAVTYSISRMSEILSPIKTIRATRDRKKDGEMMNKLLCEGDLIVCPEGTTCREPYLLRFSSLFAELTDEIVPVAMDTHVTMFYGTTAGGLKWLDPFYFMMNPRPTLPCSSAREIGQGAHLWSWKQV</sequence>
<keyword evidence="11" id="KW-1185">Reference proteome</keyword>
<dbReference type="InterPro" id="IPR056462">
    <property type="entry name" value="HAD_RAM2/GPAT1-8"/>
</dbReference>
<evidence type="ECO:0000256" key="7">
    <source>
        <dbReference type="ARBA" id="ARBA00023315"/>
    </source>
</evidence>
<comment type="similarity">
    <text evidence="2">Belongs to the GPAT/DAPAT family.</text>
</comment>
<evidence type="ECO:0000256" key="6">
    <source>
        <dbReference type="ARBA" id="ARBA00023136"/>
    </source>
</evidence>
<evidence type="ECO:0000256" key="2">
    <source>
        <dbReference type="ARBA" id="ARBA00007937"/>
    </source>
</evidence>
<dbReference type="CDD" id="cd06551">
    <property type="entry name" value="LPLAT"/>
    <property type="match status" value="1"/>
</dbReference>
<gene>
    <name evidence="10" type="ORF">Tco_0892288</name>
</gene>
<feature type="transmembrane region" description="Helical" evidence="8">
    <location>
        <begin position="157"/>
        <end position="179"/>
    </location>
</feature>
<comment type="caution">
    <text evidence="10">The sequence shown here is derived from an EMBL/GenBank/DDBJ whole genome shotgun (WGS) entry which is preliminary data.</text>
</comment>
<dbReference type="GO" id="GO:0016746">
    <property type="term" value="F:acyltransferase activity"/>
    <property type="evidence" value="ECO:0007669"/>
    <property type="project" value="UniProtKB-KW"/>
</dbReference>
<proteinExistence type="inferred from homology"/>
<dbReference type="InterPro" id="IPR002123">
    <property type="entry name" value="Plipid/glycerol_acylTrfase"/>
</dbReference>
<keyword evidence="5 8" id="KW-1133">Transmembrane helix</keyword>
<protein>
    <submittedName>
        <fullName evidence="10">Glycerol-3-phosphate acyltransferase 1</fullName>
    </submittedName>
</protein>
<reference evidence="10" key="2">
    <citation type="submission" date="2022-01" db="EMBL/GenBank/DDBJ databases">
        <authorList>
            <person name="Yamashiro T."/>
            <person name="Shiraishi A."/>
            <person name="Satake H."/>
            <person name="Nakayama K."/>
        </authorList>
    </citation>
    <scope>NUCLEOTIDE SEQUENCE</scope>
</reference>
<evidence type="ECO:0000256" key="3">
    <source>
        <dbReference type="ARBA" id="ARBA00022679"/>
    </source>
</evidence>
<evidence type="ECO:0000256" key="5">
    <source>
        <dbReference type="ARBA" id="ARBA00022989"/>
    </source>
</evidence>
<evidence type="ECO:0000256" key="4">
    <source>
        <dbReference type="ARBA" id="ARBA00022692"/>
    </source>
</evidence>
<name>A0ABQ5C8P0_9ASTR</name>
<keyword evidence="3" id="KW-0808">Transferase</keyword>
<dbReference type="EMBL" id="BQNB010013961">
    <property type="protein sequence ID" value="GJT22351.1"/>
    <property type="molecule type" value="Genomic_DNA"/>
</dbReference>
<feature type="domain" description="Phospholipid/glycerol acyltransferase" evidence="9">
    <location>
        <begin position="220"/>
        <end position="321"/>
    </location>
</feature>
<dbReference type="PANTHER" id="PTHR15486">
    <property type="entry name" value="ANCIENT UBIQUITOUS PROTEIN"/>
    <property type="match status" value="1"/>
</dbReference>
<accession>A0ABQ5C8P0</accession>
<comment type="subcellular location">
    <subcellularLocation>
        <location evidence="1">Membrane</location>
        <topology evidence="1">Multi-pass membrane protein</topology>
    </subcellularLocation>
</comment>
<evidence type="ECO:0000313" key="10">
    <source>
        <dbReference type="EMBL" id="GJT22351.1"/>
    </source>
</evidence>
<keyword evidence="6 8" id="KW-0472">Membrane</keyword>
<evidence type="ECO:0000259" key="9">
    <source>
        <dbReference type="SMART" id="SM00563"/>
    </source>
</evidence>
<dbReference type="SUPFAM" id="SSF69593">
    <property type="entry name" value="Glycerol-3-phosphate (1)-acyltransferase"/>
    <property type="match status" value="1"/>
</dbReference>
<dbReference type="Proteomes" id="UP001151760">
    <property type="component" value="Unassembled WGS sequence"/>
</dbReference>
<evidence type="ECO:0000313" key="11">
    <source>
        <dbReference type="Proteomes" id="UP001151760"/>
    </source>
</evidence>
<dbReference type="Pfam" id="PF01553">
    <property type="entry name" value="Acyltransferase"/>
    <property type="match status" value="1"/>
</dbReference>
<reference evidence="10" key="1">
    <citation type="journal article" date="2022" name="Int. J. Mol. Sci.">
        <title>Draft Genome of Tanacetum Coccineum: Genomic Comparison of Closely Related Tanacetum-Family Plants.</title>
        <authorList>
            <person name="Yamashiro T."/>
            <person name="Shiraishi A."/>
            <person name="Nakayama K."/>
            <person name="Satake H."/>
        </authorList>
    </citation>
    <scope>NUCLEOTIDE SEQUENCE</scope>
</reference>
<keyword evidence="7 10" id="KW-0012">Acyltransferase</keyword>
<evidence type="ECO:0000256" key="8">
    <source>
        <dbReference type="SAM" id="Phobius"/>
    </source>
</evidence>
<keyword evidence="4 8" id="KW-0812">Transmembrane</keyword>
<organism evidence="10 11">
    <name type="scientific">Tanacetum coccineum</name>
    <dbReference type="NCBI Taxonomy" id="301880"/>
    <lineage>
        <taxon>Eukaryota</taxon>
        <taxon>Viridiplantae</taxon>
        <taxon>Streptophyta</taxon>
        <taxon>Embryophyta</taxon>
        <taxon>Tracheophyta</taxon>
        <taxon>Spermatophyta</taxon>
        <taxon>Magnoliopsida</taxon>
        <taxon>eudicotyledons</taxon>
        <taxon>Gunneridae</taxon>
        <taxon>Pentapetalae</taxon>
        <taxon>asterids</taxon>
        <taxon>campanulids</taxon>
        <taxon>Asterales</taxon>
        <taxon>Asteraceae</taxon>
        <taxon>Asteroideae</taxon>
        <taxon>Anthemideae</taxon>
        <taxon>Anthemidinae</taxon>
        <taxon>Tanacetum</taxon>
    </lineage>
</organism>
<dbReference type="Pfam" id="PF23270">
    <property type="entry name" value="HAD_RAM2_N"/>
    <property type="match status" value="1"/>
</dbReference>
<evidence type="ECO:0000256" key="1">
    <source>
        <dbReference type="ARBA" id="ARBA00004141"/>
    </source>
</evidence>